<evidence type="ECO:0000313" key="4">
    <source>
        <dbReference type="Proteomes" id="UP000515163"/>
    </source>
</evidence>
<name>A0A6P8IQ55_ACTTE</name>
<dbReference type="InterPro" id="IPR019162">
    <property type="entry name" value="FancL_WD-rpt_cont_dom"/>
</dbReference>
<dbReference type="AlphaFoldDB" id="A0A6P8IQ55"/>
<feature type="domain" description="Fanconi anemia complex subunit FancL WD-repeat containing" evidence="1">
    <location>
        <begin position="6"/>
        <end position="92"/>
    </location>
</feature>
<dbReference type="InterPro" id="IPR044037">
    <property type="entry name" value="FANCL_d3"/>
</dbReference>
<dbReference type="InParanoid" id="A0A6P8IQ55"/>
<dbReference type="GO" id="GO:0043240">
    <property type="term" value="C:Fanconi anaemia nuclear complex"/>
    <property type="evidence" value="ECO:0007669"/>
    <property type="project" value="InterPro"/>
</dbReference>
<dbReference type="InterPro" id="IPR026848">
    <property type="entry name" value="Fancl"/>
</dbReference>
<dbReference type="RefSeq" id="XP_031569039.1">
    <property type="nucleotide sequence ID" value="XM_031713179.1"/>
</dbReference>
<dbReference type="Gene3D" id="3.10.110.20">
    <property type="entry name" value="RWD domain-like"/>
    <property type="match status" value="1"/>
</dbReference>
<keyword evidence="4" id="KW-1185">Reference proteome</keyword>
<evidence type="ECO:0000259" key="3">
    <source>
        <dbReference type="Pfam" id="PF18891"/>
    </source>
</evidence>
<dbReference type="KEGG" id="aten:116303572"/>
<dbReference type="Gene3D" id="3.10.110.10">
    <property type="entry name" value="Ubiquitin Conjugating Enzyme"/>
    <property type="match status" value="1"/>
</dbReference>
<dbReference type="InterPro" id="IPR043898">
    <property type="entry name" value="FANCL_d2"/>
</dbReference>
<evidence type="ECO:0000259" key="2">
    <source>
        <dbReference type="Pfam" id="PF18890"/>
    </source>
</evidence>
<dbReference type="PANTHER" id="PTHR13206:SF0">
    <property type="entry name" value="E3 UBIQUITIN-PROTEIN LIGASE FANCL"/>
    <property type="match status" value="1"/>
</dbReference>
<accession>A0A6P8IQ55</accession>
<dbReference type="CDD" id="cd23832">
    <property type="entry name" value="DRWD-C_FANCL"/>
    <property type="match status" value="1"/>
</dbReference>
<reference evidence="5" key="1">
    <citation type="submission" date="2025-08" db="UniProtKB">
        <authorList>
            <consortium name="RefSeq"/>
        </authorList>
    </citation>
    <scope>IDENTIFICATION</scope>
    <source>
        <tissue evidence="5">Tentacle</tissue>
    </source>
</reference>
<dbReference type="Pfam" id="PF18891">
    <property type="entry name" value="FANCL_d3"/>
    <property type="match status" value="1"/>
</dbReference>
<dbReference type="GO" id="GO:0006513">
    <property type="term" value="P:protein monoubiquitination"/>
    <property type="evidence" value="ECO:0007669"/>
    <property type="project" value="TreeGrafter"/>
</dbReference>
<dbReference type="GO" id="GO:0036297">
    <property type="term" value="P:interstrand cross-link repair"/>
    <property type="evidence" value="ECO:0007669"/>
    <property type="project" value="InterPro"/>
</dbReference>
<dbReference type="FunCoup" id="A0A6P8IQ55">
    <property type="interactions" value="2074"/>
</dbReference>
<dbReference type="Pfam" id="PF09765">
    <property type="entry name" value="FANCL_d1"/>
    <property type="match status" value="1"/>
</dbReference>
<organism evidence="4 5">
    <name type="scientific">Actinia tenebrosa</name>
    <name type="common">Australian red waratah sea anemone</name>
    <dbReference type="NCBI Taxonomy" id="6105"/>
    <lineage>
        <taxon>Eukaryota</taxon>
        <taxon>Metazoa</taxon>
        <taxon>Cnidaria</taxon>
        <taxon>Anthozoa</taxon>
        <taxon>Hexacorallia</taxon>
        <taxon>Actiniaria</taxon>
        <taxon>Actiniidae</taxon>
        <taxon>Actinia</taxon>
    </lineage>
</organism>
<dbReference type="Pfam" id="PF18890">
    <property type="entry name" value="FANCL_d2"/>
    <property type="match status" value="1"/>
</dbReference>
<dbReference type="InterPro" id="IPR043003">
    <property type="entry name" value="FANCL_d3_sf"/>
</dbReference>
<feature type="domain" description="FANCL UBC-like" evidence="3">
    <location>
        <begin position="199"/>
        <end position="274"/>
    </location>
</feature>
<proteinExistence type="predicted"/>
<dbReference type="CDD" id="cd23786">
    <property type="entry name" value="ELF_FANCL"/>
    <property type="match status" value="1"/>
</dbReference>
<dbReference type="InterPro" id="IPR016135">
    <property type="entry name" value="UBQ-conjugating_enzyme/RWD"/>
</dbReference>
<evidence type="ECO:0000259" key="1">
    <source>
        <dbReference type="Pfam" id="PF09765"/>
    </source>
</evidence>
<dbReference type="Proteomes" id="UP000515163">
    <property type="component" value="Unplaced"/>
</dbReference>
<dbReference type="GO" id="GO:0061630">
    <property type="term" value="F:ubiquitin protein ligase activity"/>
    <property type="evidence" value="ECO:0007669"/>
    <property type="project" value="TreeGrafter"/>
</dbReference>
<dbReference type="CDD" id="cd23831">
    <property type="entry name" value="DRWD-N_FANCL"/>
    <property type="match status" value="1"/>
</dbReference>
<gene>
    <name evidence="5" type="primary">LOC116303572</name>
</gene>
<dbReference type="PANTHER" id="PTHR13206">
    <property type="entry name" value="UBIQUITIN LIGASE PROTEIN PHF9 FANCONI ANEMIA GROUP L PROTEIN"/>
    <property type="match status" value="1"/>
</dbReference>
<dbReference type="GeneID" id="116303572"/>
<protein>
    <submittedName>
        <fullName evidence="5">E3 ubiquitin-protein ligase FANCL-like</fullName>
    </submittedName>
</protein>
<sequence length="274" mass="31945">MAAKLEVHEVCPHLIPQDSNGRRYDGYITARRKSFRFCITIPEDNSLKDARIECSWKLRLLLKDYESVIKQRLAQSADLASFLVELKDIMERLLQSQNEEQAISQPKYYTQLIEEIEAISWNKLVFVDPSFKVLKLLARDSRQREHVITIHLSQQHPLTPPSVTTDLPGKFPFNWSTTQPSPLKGLYHQFEEALKTYEEFWDIMDEIDKNTWVLEPDQPSRSCTTRRIALGNNSSIHLEVNPVHPRLLPECRFLGADHVIIPMRENLNVNLNLW</sequence>
<evidence type="ECO:0000313" key="5">
    <source>
        <dbReference type="RefSeq" id="XP_031569039.1"/>
    </source>
</evidence>
<feature type="domain" description="FANCL UBC-like" evidence="2">
    <location>
        <begin position="106"/>
        <end position="197"/>
    </location>
</feature>
<dbReference type="OrthoDB" id="10263265at2759"/>